<keyword evidence="1" id="KW-0175">Coiled coil</keyword>
<sequence length="243" mass="28040">MEELTLKRHTSAMARRNKDGEASLSSVVANVMHGSNNDEDRKKLLENQLELAPWINSDDYKALPRQLRLGVVHLLAEIMATADSPHTSNHLMEDTLALSSYGVQYLASHGLDKCTLKRIETHKDRREKERRKLDAKAANLVLTWRCQRFPTHGMPPLELKTSDYLIPEVQTLQKAGGSVVQTAADVNEDALCLEIKRYSKTLRRRVEVRQQELVRDLQRQQREQLDLRERKKLGFRRGWAHLM</sequence>
<dbReference type="AlphaFoldDB" id="A0ABD3F735"/>
<comment type="caution">
    <text evidence="3">The sequence shown here is derived from an EMBL/GenBank/DDBJ whole genome shotgun (WGS) entry which is preliminary data.</text>
</comment>
<evidence type="ECO:0000313" key="4">
    <source>
        <dbReference type="Proteomes" id="UP001632037"/>
    </source>
</evidence>
<name>A0ABD3F735_9STRA</name>
<evidence type="ECO:0008006" key="5">
    <source>
        <dbReference type="Google" id="ProtNLM"/>
    </source>
</evidence>
<keyword evidence="4" id="KW-1185">Reference proteome</keyword>
<feature type="region of interest" description="Disordered" evidence="2">
    <location>
        <begin position="1"/>
        <end position="20"/>
    </location>
</feature>
<gene>
    <name evidence="3" type="ORF">V7S43_012489</name>
</gene>
<evidence type="ECO:0000256" key="1">
    <source>
        <dbReference type="SAM" id="Coils"/>
    </source>
</evidence>
<evidence type="ECO:0000313" key="3">
    <source>
        <dbReference type="EMBL" id="KAL3662642.1"/>
    </source>
</evidence>
<proteinExistence type="predicted"/>
<reference evidence="3 4" key="1">
    <citation type="submission" date="2024-09" db="EMBL/GenBank/DDBJ databases">
        <title>Genome sequencing and assembly of Phytophthora oleae, isolate VK10A, causative agent of rot of olive drupes.</title>
        <authorList>
            <person name="Conti Taguali S."/>
            <person name="Riolo M."/>
            <person name="La Spada F."/>
            <person name="Cacciola S.O."/>
            <person name="Dionisio G."/>
        </authorList>
    </citation>
    <scope>NUCLEOTIDE SEQUENCE [LARGE SCALE GENOMIC DNA]</scope>
    <source>
        <strain evidence="3 4">VK10A</strain>
    </source>
</reference>
<feature type="coiled-coil region" evidence="1">
    <location>
        <begin position="203"/>
        <end position="230"/>
    </location>
</feature>
<dbReference type="EMBL" id="JBIMZQ010000031">
    <property type="protein sequence ID" value="KAL3662642.1"/>
    <property type="molecule type" value="Genomic_DNA"/>
</dbReference>
<evidence type="ECO:0000256" key="2">
    <source>
        <dbReference type="SAM" id="MobiDB-lite"/>
    </source>
</evidence>
<accession>A0ABD3F735</accession>
<organism evidence="3 4">
    <name type="scientific">Phytophthora oleae</name>
    <dbReference type="NCBI Taxonomy" id="2107226"/>
    <lineage>
        <taxon>Eukaryota</taxon>
        <taxon>Sar</taxon>
        <taxon>Stramenopiles</taxon>
        <taxon>Oomycota</taxon>
        <taxon>Peronosporomycetes</taxon>
        <taxon>Peronosporales</taxon>
        <taxon>Peronosporaceae</taxon>
        <taxon>Phytophthora</taxon>
    </lineage>
</organism>
<protein>
    <recommendedName>
        <fullName evidence="5">TFIIS N-terminal domain-containing protein</fullName>
    </recommendedName>
</protein>
<dbReference type="Proteomes" id="UP001632037">
    <property type="component" value="Unassembled WGS sequence"/>
</dbReference>